<protein>
    <submittedName>
        <fullName evidence="2">Uncharacterized protein</fullName>
    </submittedName>
</protein>
<evidence type="ECO:0000313" key="2">
    <source>
        <dbReference type="EMBL" id="PPS14367.1"/>
    </source>
</evidence>
<proteinExistence type="predicted"/>
<feature type="transmembrane region" description="Helical" evidence="1">
    <location>
        <begin position="97"/>
        <end position="116"/>
    </location>
</feature>
<dbReference type="GO" id="GO:0097367">
    <property type="term" value="F:carbohydrate derivative binding"/>
    <property type="evidence" value="ECO:0007669"/>
    <property type="project" value="InterPro"/>
</dbReference>
<dbReference type="Pfam" id="PF00342">
    <property type="entry name" value="PGI"/>
    <property type="match status" value="1"/>
</dbReference>
<evidence type="ECO:0000313" key="3">
    <source>
        <dbReference type="Proteomes" id="UP000239757"/>
    </source>
</evidence>
<dbReference type="InterPro" id="IPR046348">
    <property type="entry name" value="SIS_dom_sf"/>
</dbReference>
<keyword evidence="1" id="KW-0472">Membrane</keyword>
<reference evidence="2 3" key="1">
    <citation type="submission" date="2015-01" db="EMBL/GenBank/DDBJ databases">
        <title>Genome of allotetraploid Gossypium barbadense reveals genomic plasticity and fiber elongation in cotton evolution.</title>
        <authorList>
            <person name="Chen X."/>
            <person name="Liu X."/>
            <person name="Zhao B."/>
            <person name="Zheng H."/>
            <person name="Hu Y."/>
            <person name="Lu G."/>
            <person name="Yang C."/>
            <person name="Chen J."/>
            <person name="Shan C."/>
            <person name="Zhang L."/>
            <person name="Zhou Y."/>
            <person name="Wang L."/>
            <person name="Guo W."/>
            <person name="Bai Y."/>
            <person name="Ruan J."/>
            <person name="Shangguan X."/>
            <person name="Mao Y."/>
            <person name="Jiang J."/>
            <person name="Zhu Y."/>
            <person name="Lei J."/>
            <person name="Kang H."/>
            <person name="Chen S."/>
            <person name="He X."/>
            <person name="Wang R."/>
            <person name="Wang Y."/>
            <person name="Chen J."/>
            <person name="Wang L."/>
            <person name="Yu S."/>
            <person name="Wang B."/>
            <person name="Wei J."/>
            <person name="Song S."/>
            <person name="Lu X."/>
            <person name="Gao Z."/>
            <person name="Gu W."/>
            <person name="Deng X."/>
            <person name="Ma D."/>
            <person name="Wang S."/>
            <person name="Liang W."/>
            <person name="Fang L."/>
            <person name="Cai C."/>
            <person name="Zhu X."/>
            <person name="Zhou B."/>
            <person name="Zhang Y."/>
            <person name="Chen Z."/>
            <person name="Xu S."/>
            <person name="Zhu R."/>
            <person name="Wang S."/>
            <person name="Zhang T."/>
            <person name="Zhao G."/>
        </authorList>
    </citation>
    <scope>NUCLEOTIDE SEQUENCE [LARGE SCALE GENOMIC DNA]</scope>
    <source>
        <strain evidence="3">cv. Xinhai21</strain>
        <tissue evidence="2">Leaf</tissue>
    </source>
</reference>
<sequence length="176" mass="19871">MEGSIWGVELGKASSDSLADPPWQEDYQVGPYANINRRENRSVLHVAVPAPWDAVMFAMESMWCQMFVMFWIRSWIFQRKFSVAPRWSYRKPPKDMLAIGIDASFLGPLFVHLALQTDPQAVEFAKGRHLCILLKSLALIITMLLHSGTGLVVITVPTKTPKKALVYEMGTKAAEY</sequence>
<dbReference type="InterPro" id="IPR001672">
    <property type="entry name" value="G6P_Isomerase"/>
</dbReference>
<dbReference type="OrthoDB" id="5831190at2759"/>
<dbReference type="AlphaFoldDB" id="A0A2P5YFJ5"/>
<feature type="transmembrane region" description="Helical" evidence="1">
    <location>
        <begin position="54"/>
        <end position="76"/>
    </location>
</feature>
<dbReference type="GO" id="GO:0006096">
    <property type="term" value="P:glycolytic process"/>
    <property type="evidence" value="ECO:0007669"/>
    <property type="project" value="InterPro"/>
</dbReference>
<dbReference type="Gene3D" id="3.40.50.10490">
    <property type="entry name" value="Glucose-6-phosphate isomerase like protein, domain 1"/>
    <property type="match status" value="1"/>
</dbReference>
<dbReference type="GO" id="GO:0006094">
    <property type="term" value="P:gluconeogenesis"/>
    <property type="evidence" value="ECO:0007669"/>
    <property type="project" value="InterPro"/>
</dbReference>
<dbReference type="GO" id="GO:0004347">
    <property type="term" value="F:glucose-6-phosphate isomerase activity"/>
    <property type="evidence" value="ECO:0007669"/>
    <property type="project" value="InterPro"/>
</dbReference>
<feature type="transmembrane region" description="Helical" evidence="1">
    <location>
        <begin position="136"/>
        <end position="156"/>
    </location>
</feature>
<keyword evidence="1" id="KW-1133">Transmembrane helix</keyword>
<accession>A0A2P5YFJ5</accession>
<dbReference type="EMBL" id="KZ663262">
    <property type="protein sequence ID" value="PPS14367.1"/>
    <property type="molecule type" value="Genomic_DNA"/>
</dbReference>
<name>A0A2P5YFJ5_GOSBA</name>
<gene>
    <name evidence="2" type="ORF">GOBAR_AA06206</name>
</gene>
<evidence type="ECO:0000256" key="1">
    <source>
        <dbReference type="SAM" id="Phobius"/>
    </source>
</evidence>
<organism evidence="2 3">
    <name type="scientific">Gossypium barbadense</name>
    <name type="common">Sea Island cotton</name>
    <name type="synonym">Hibiscus barbadensis</name>
    <dbReference type="NCBI Taxonomy" id="3634"/>
    <lineage>
        <taxon>Eukaryota</taxon>
        <taxon>Viridiplantae</taxon>
        <taxon>Streptophyta</taxon>
        <taxon>Embryophyta</taxon>
        <taxon>Tracheophyta</taxon>
        <taxon>Spermatophyta</taxon>
        <taxon>Magnoliopsida</taxon>
        <taxon>eudicotyledons</taxon>
        <taxon>Gunneridae</taxon>
        <taxon>Pentapetalae</taxon>
        <taxon>rosids</taxon>
        <taxon>malvids</taxon>
        <taxon>Malvales</taxon>
        <taxon>Malvaceae</taxon>
        <taxon>Malvoideae</taxon>
        <taxon>Gossypium</taxon>
    </lineage>
</organism>
<dbReference type="Proteomes" id="UP000239757">
    <property type="component" value="Unassembled WGS sequence"/>
</dbReference>
<keyword evidence="1" id="KW-0812">Transmembrane</keyword>
<dbReference type="SUPFAM" id="SSF53697">
    <property type="entry name" value="SIS domain"/>
    <property type="match status" value="1"/>
</dbReference>